<organism evidence="4 5">
    <name type="scientific">Helianthus annuus</name>
    <name type="common">Common sunflower</name>
    <dbReference type="NCBI Taxonomy" id="4232"/>
    <lineage>
        <taxon>Eukaryota</taxon>
        <taxon>Viridiplantae</taxon>
        <taxon>Streptophyta</taxon>
        <taxon>Embryophyta</taxon>
        <taxon>Tracheophyta</taxon>
        <taxon>Spermatophyta</taxon>
        <taxon>Magnoliopsida</taxon>
        <taxon>eudicotyledons</taxon>
        <taxon>Gunneridae</taxon>
        <taxon>Pentapetalae</taxon>
        <taxon>asterids</taxon>
        <taxon>campanulids</taxon>
        <taxon>Asterales</taxon>
        <taxon>Asteraceae</taxon>
        <taxon>Asteroideae</taxon>
        <taxon>Heliantheae alliance</taxon>
        <taxon>Heliantheae</taxon>
        <taxon>Helianthus</taxon>
    </lineage>
</organism>
<dbReference type="Gramene" id="mRNA:HanXRQr2_Chr03g0094221">
    <property type="protein sequence ID" value="mRNA:HanXRQr2_Chr03g0094221"/>
    <property type="gene ID" value="HanXRQr2_Chr03g0094221"/>
</dbReference>
<protein>
    <submittedName>
        <fullName evidence="3 4">PGG domain-containing protein</fullName>
    </submittedName>
</protein>
<keyword evidence="1" id="KW-1133">Transmembrane helix</keyword>
<dbReference type="GO" id="GO:0016020">
    <property type="term" value="C:membrane"/>
    <property type="evidence" value="ECO:0000318"/>
    <property type="project" value="GO_Central"/>
</dbReference>
<dbReference type="EMBL" id="CM007892">
    <property type="protein sequence ID" value="OTG30596.1"/>
    <property type="molecule type" value="Genomic_DNA"/>
</dbReference>
<feature type="transmembrane region" description="Helical" evidence="1">
    <location>
        <begin position="239"/>
        <end position="264"/>
    </location>
</feature>
<dbReference type="Proteomes" id="UP000215914">
    <property type="component" value="Chromosome 3"/>
</dbReference>
<dbReference type="InParanoid" id="A0A251V652"/>
<name>A0A251V652_HELAN</name>
<feature type="domain" description="PGG" evidence="2">
    <location>
        <begin position="151"/>
        <end position="264"/>
    </location>
</feature>
<keyword evidence="1" id="KW-0812">Transmembrane</keyword>
<reference evidence="3 5" key="1">
    <citation type="journal article" date="2017" name="Nature">
        <title>The sunflower genome provides insights into oil metabolism, flowering and Asterid evolution.</title>
        <authorList>
            <person name="Badouin H."/>
            <person name="Gouzy J."/>
            <person name="Grassa C.J."/>
            <person name="Murat F."/>
            <person name="Staton S.E."/>
            <person name="Cottret L."/>
            <person name="Lelandais-Briere C."/>
            <person name="Owens G.L."/>
            <person name="Carrere S."/>
            <person name="Mayjonade B."/>
            <person name="Legrand L."/>
            <person name="Gill N."/>
            <person name="Kane N.C."/>
            <person name="Bowers J.E."/>
            <person name="Hubner S."/>
            <person name="Bellec A."/>
            <person name="Berard A."/>
            <person name="Berges H."/>
            <person name="Blanchet N."/>
            <person name="Boniface M.C."/>
            <person name="Brunel D."/>
            <person name="Catrice O."/>
            <person name="Chaidir N."/>
            <person name="Claudel C."/>
            <person name="Donnadieu C."/>
            <person name="Faraut T."/>
            <person name="Fievet G."/>
            <person name="Helmstetter N."/>
            <person name="King M."/>
            <person name="Knapp S.J."/>
            <person name="Lai Z."/>
            <person name="Le Paslier M.C."/>
            <person name="Lippi Y."/>
            <person name="Lorenzon L."/>
            <person name="Mandel J.R."/>
            <person name="Marage G."/>
            <person name="Marchand G."/>
            <person name="Marquand E."/>
            <person name="Bret-Mestries E."/>
            <person name="Morien E."/>
            <person name="Nambeesan S."/>
            <person name="Nguyen T."/>
            <person name="Pegot-Espagnet P."/>
            <person name="Pouilly N."/>
            <person name="Raftis F."/>
            <person name="Sallet E."/>
            <person name="Schiex T."/>
            <person name="Thomas J."/>
            <person name="Vandecasteele C."/>
            <person name="Vares D."/>
            <person name="Vear F."/>
            <person name="Vautrin S."/>
            <person name="Crespi M."/>
            <person name="Mangin B."/>
            <person name="Burke J.M."/>
            <person name="Salse J."/>
            <person name="Munos S."/>
            <person name="Vincourt P."/>
            <person name="Rieseberg L.H."/>
            <person name="Langlade N.B."/>
        </authorList>
    </citation>
    <scope>NUCLEOTIDE SEQUENCE [LARGE SCALE GENOMIC DNA]</scope>
    <source>
        <strain evidence="5">cv. SF193</strain>
        <tissue evidence="3">Leaves</tissue>
    </source>
</reference>
<dbReference type="STRING" id="4232.A0A251V652"/>
<evidence type="ECO:0000313" key="5">
    <source>
        <dbReference type="Proteomes" id="UP000215914"/>
    </source>
</evidence>
<feature type="transmembrane region" description="Helical" evidence="1">
    <location>
        <begin position="196"/>
        <end position="219"/>
    </location>
</feature>
<feature type="transmembrane region" description="Helical" evidence="1">
    <location>
        <begin position="156"/>
        <end position="176"/>
    </location>
</feature>
<evidence type="ECO:0000313" key="4">
    <source>
        <dbReference type="EMBL" id="OTG30596.1"/>
    </source>
</evidence>
<keyword evidence="1" id="KW-0472">Membrane</keyword>
<dbReference type="Pfam" id="PF13962">
    <property type="entry name" value="PGG"/>
    <property type="match status" value="1"/>
</dbReference>
<dbReference type="AlphaFoldDB" id="A0A251V652"/>
<reference evidence="4" key="2">
    <citation type="submission" date="2017-02" db="EMBL/GenBank/DDBJ databases">
        <title>Sunflower complete genome.</title>
        <authorList>
            <person name="Langlade N."/>
            <person name="Munos S."/>
        </authorList>
    </citation>
    <scope>NUCLEOTIDE SEQUENCE [LARGE SCALE GENOMIC DNA]</scope>
    <source>
        <tissue evidence="4">Leaves</tissue>
    </source>
</reference>
<dbReference type="PANTHER" id="PTHR24177:SF475">
    <property type="entry name" value="ANKYRIN REPEAT-CONTAINING DOMAIN, PGG DOMAIN PROTEIN-RELATED"/>
    <property type="match status" value="1"/>
</dbReference>
<evidence type="ECO:0000313" key="3">
    <source>
        <dbReference type="EMBL" id="KAF5813095.1"/>
    </source>
</evidence>
<dbReference type="PANTHER" id="PTHR24177">
    <property type="entry name" value="CASKIN"/>
    <property type="match status" value="1"/>
</dbReference>
<dbReference type="EMBL" id="MNCJ02000318">
    <property type="protein sequence ID" value="KAF5813095.1"/>
    <property type="molecule type" value="Genomic_DNA"/>
</dbReference>
<keyword evidence="5" id="KW-1185">Reference proteome</keyword>
<dbReference type="InterPro" id="IPR026961">
    <property type="entry name" value="PGG_dom"/>
</dbReference>
<evidence type="ECO:0000256" key="1">
    <source>
        <dbReference type="SAM" id="Phobius"/>
    </source>
</evidence>
<gene>
    <name evidence="4" type="ORF">HannXRQ_Chr03g0066241</name>
    <name evidence="3" type="ORF">HanXRQr2_Chr03g0094221</name>
</gene>
<dbReference type="OMA" id="WHEEVKS"/>
<sequence length="265" mass="29786">MGASRSSYYQPILEAVRQDAYQVVDEILYWAPDTINCKDEEGHNVIQLAIINRSEKVYNLIRHIVERIEPYRTIKDSSMNNLVHLAGKLAPSFVLGRTTGVALQLQRELQWHEEVKSLMLPLEHQQKNMYMETPAMVFEREHADLMKQGENWTKTTAESCSITAALIVTVVFAAAITVPGGSNQESGIPLLKKQIAFTIFAVTNAFSLFTAATALLLFLSILTTRFSEKDFLVSLPRRLIFGLFTLFLSTTSMVVAFGAISYLVF</sequence>
<accession>A0A251V652</accession>
<evidence type="ECO:0000259" key="2">
    <source>
        <dbReference type="Pfam" id="PF13962"/>
    </source>
</evidence>
<reference evidence="3" key="3">
    <citation type="submission" date="2020-06" db="EMBL/GenBank/DDBJ databases">
        <title>Helianthus annuus Genome sequencing and assembly Release 2.</title>
        <authorList>
            <person name="Gouzy J."/>
            <person name="Langlade N."/>
            <person name="Munos S."/>
        </authorList>
    </citation>
    <scope>NUCLEOTIDE SEQUENCE</scope>
    <source>
        <tissue evidence="3">Leaves</tissue>
    </source>
</reference>
<proteinExistence type="predicted"/>